<dbReference type="PROSITE" id="PS51257">
    <property type="entry name" value="PROKAR_LIPOPROTEIN"/>
    <property type="match status" value="1"/>
</dbReference>
<protein>
    <submittedName>
        <fullName evidence="3">Tripartite tricarboxylate transporter substrate binding protein</fullName>
    </submittedName>
</protein>
<name>A0ABZ2CF81_9BACI</name>
<dbReference type="Proteomes" id="UP001357223">
    <property type="component" value="Chromosome"/>
</dbReference>
<comment type="similarity">
    <text evidence="1">Belongs to the UPF0065 (bug) family.</text>
</comment>
<organism evidence="3 4">
    <name type="scientific">Niallia oryzisoli</name>
    <dbReference type="NCBI Taxonomy" id="1737571"/>
    <lineage>
        <taxon>Bacteria</taxon>
        <taxon>Bacillati</taxon>
        <taxon>Bacillota</taxon>
        <taxon>Bacilli</taxon>
        <taxon>Bacillales</taxon>
        <taxon>Bacillaceae</taxon>
        <taxon>Niallia</taxon>
    </lineage>
</organism>
<dbReference type="EMBL" id="CP137640">
    <property type="protein sequence ID" value="WVX82442.1"/>
    <property type="molecule type" value="Genomic_DNA"/>
</dbReference>
<keyword evidence="2" id="KW-0732">Signal</keyword>
<dbReference type="PANTHER" id="PTHR42928">
    <property type="entry name" value="TRICARBOXYLATE-BINDING PROTEIN"/>
    <property type="match status" value="1"/>
</dbReference>
<dbReference type="Gene3D" id="3.40.190.150">
    <property type="entry name" value="Bordetella uptake gene, domain 1"/>
    <property type="match status" value="1"/>
</dbReference>
<dbReference type="InterPro" id="IPR005064">
    <property type="entry name" value="BUG"/>
</dbReference>
<evidence type="ECO:0000313" key="3">
    <source>
        <dbReference type="EMBL" id="WVX82442.1"/>
    </source>
</evidence>
<dbReference type="CDD" id="cd07012">
    <property type="entry name" value="PBP2_Bug_TTT"/>
    <property type="match status" value="1"/>
</dbReference>
<dbReference type="RefSeq" id="WP_338451344.1">
    <property type="nucleotide sequence ID" value="NZ_CP137640.1"/>
</dbReference>
<evidence type="ECO:0000256" key="2">
    <source>
        <dbReference type="SAM" id="SignalP"/>
    </source>
</evidence>
<keyword evidence="4" id="KW-1185">Reference proteome</keyword>
<feature type="chain" id="PRO_5046213257" evidence="2">
    <location>
        <begin position="26"/>
        <end position="339"/>
    </location>
</feature>
<dbReference type="Pfam" id="PF03401">
    <property type="entry name" value="TctC"/>
    <property type="match status" value="1"/>
</dbReference>
<dbReference type="InterPro" id="IPR042100">
    <property type="entry name" value="Bug_dom1"/>
</dbReference>
<gene>
    <name evidence="3" type="ORF">R4Z09_05530</name>
</gene>
<feature type="signal peptide" evidence="2">
    <location>
        <begin position="1"/>
        <end position="25"/>
    </location>
</feature>
<sequence>MKKFIILFMSVLLIVLAGCSQSSQSTGSKEATAANNEKQSKIEYPTRPIEVIVPFAAGGSTDIGARILEKYLPKYLPGAQLVIVNKPGGAGSIAITDLFNSKPDGYTLAMSTHRAISMQPLYGNVKYSHDSFQPIAKVFGNQQIMIVKADAPWKTFEEWLDYVKKNPGKFSYGVAGGLGSGAHIPVAELEKQAGFEAKAVSFEGTPPAITAVLGGHVQGAMVQPSDAKSLIESGELRALFNVASVPVPYFPDIPLLKDKGFDVAIDSNTSLFAPKGVPEEIVTKLEEALKKTMEDPEVLAEFEKASLQTNYGGPEAVQKEVDAENVRFGKMLKELGLIK</sequence>
<evidence type="ECO:0000256" key="1">
    <source>
        <dbReference type="ARBA" id="ARBA00006987"/>
    </source>
</evidence>
<dbReference type="SUPFAM" id="SSF53850">
    <property type="entry name" value="Periplasmic binding protein-like II"/>
    <property type="match status" value="1"/>
</dbReference>
<accession>A0ABZ2CF81</accession>
<reference evidence="3 4" key="1">
    <citation type="submission" date="2023-10" db="EMBL/GenBank/DDBJ databases">
        <title>Niallia locisalis sp.nov. isolated from a salt pond sample.</title>
        <authorList>
            <person name="Li X.-J."/>
            <person name="Dong L."/>
        </authorList>
    </citation>
    <scope>NUCLEOTIDE SEQUENCE [LARGE SCALE GENOMIC DNA]</scope>
    <source>
        <strain evidence="3 4">DSM 29761</strain>
    </source>
</reference>
<proteinExistence type="inferred from homology"/>
<evidence type="ECO:0000313" key="4">
    <source>
        <dbReference type="Proteomes" id="UP001357223"/>
    </source>
</evidence>
<dbReference type="PIRSF" id="PIRSF017082">
    <property type="entry name" value="YflP"/>
    <property type="match status" value="1"/>
</dbReference>
<dbReference type="PANTHER" id="PTHR42928:SF5">
    <property type="entry name" value="BLR1237 PROTEIN"/>
    <property type="match status" value="1"/>
</dbReference>
<dbReference type="Gene3D" id="3.40.190.10">
    <property type="entry name" value="Periplasmic binding protein-like II"/>
    <property type="match status" value="1"/>
</dbReference>